<keyword evidence="5 8" id="KW-0227">DNA damage</keyword>
<feature type="domain" description="Methylated-DNA-[protein]-cysteine S-methyltransferase DNA binding" evidence="9">
    <location>
        <begin position="72"/>
        <end position="151"/>
    </location>
</feature>
<organism evidence="11 12">
    <name type="scientific">Caproicibacterium argilliputei</name>
    <dbReference type="NCBI Taxonomy" id="3030016"/>
    <lineage>
        <taxon>Bacteria</taxon>
        <taxon>Bacillati</taxon>
        <taxon>Bacillota</taxon>
        <taxon>Clostridia</taxon>
        <taxon>Eubacteriales</taxon>
        <taxon>Oscillospiraceae</taxon>
        <taxon>Caproicibacterium</taxon>
    </lineage>
</organism>
<dbReference type="GO" id="GO:0032259">
    <property type="term" value="P:methylation"/>
    <property type="evidence" value="ECO:0007669"/>
    <property type="project" value="UniProtKB-KW"/>
</dbReference>
<evidence type="ECO:0000256" key="2">
    <source>
        <dbReference type="ARBA" id="ARBA00022490"/>
    </source>
</evidence>
<comment type="similarity">
    <text evidence="8">Belongs to the MGMT family.</text>
</comment>
<dbReference type="PROSITE" id="PS00374">
    <property type="entry name" value="MGMT"/>
    <property type="match status" value="1"/>
</dbReference>
<dbReference type="InterPro" id="IPR036388">
    <property type="entry name" value="WH-like_DNA-bd_sf"/>
</dbReference>
<comment type="function">
    <text evidence="8">Involved in the cellular defense against the biological effects of O6-methylguanine (O6-MeG) and O4-methylthymine (O4-MeT) in DNA. Repairs the methylated nucleobase in DNA by stoichiometrically transferring the methyl group to a cysteine residue in the enzyme. This is a suicide reaction: the enzyme is irreversibly inactivated.</text>
</comment>
<comment type="catalytic activity">
    <reaction evidence="7 8">
        <text>a 6-O-methyl-2'-deoxyguanosine in DNA + L-cysteinyl-[protein] = S-methyl-L-cysteinyl-[protein] + a 2'-deoxyguanosine in DNA</text>
        <dbReference type="Rhea" id="RHEA:24000"/>
        <dbReference type="Rhea" id="RHEA-COMP:10131"/>
        <dbReference type="Rhea" id="RHEA-COMP:10132"/>
        <dbReference type="Rhea" id="RHEA-COMP:11367"/>
        <dbReference type="Rhea" id="RHEA-COMP:11368"/>
        <dbReference type="ChEBI" id="CHEBI:29950"/>
        <dbReference type="ChEBI" id="CHEBI:82612"/>
        <dbReference type="ChEBI" id="CHEBI:85445"/>
        <dbReference type="ChEBI" id="CHEBI:85448"/>
        <dbReference type="EC" id="2.1.1.63"/>
    </reaction>
</comment>
<evidence type="ECO:0000256" key="4">
    <source>
        <dbReference type="ARBA" id="ARBA00022679"/>
    </source>
</evidence>
<dbReference type="InterPro" id="IPR036217">
    <property type="entry name" value="MethylDNA_cys_MeTrfase_DNAb"/>
</dbReference>
<dbReference type="RefSeq" id="WP_275846009.1">
    <property type="nucleotide sequence ID" value="NZ_CP135996.1"/>
</dbReference>
<evidence type="ECO:0000256" key="1">
    <source>
        <dbReference type="ARBA" id="ARBA00001286"/>
    </source>
</evidence>
<dbReference type="AlphaFoldDB" id="A0AA97DC51"/>
<evidence type="ECO:0000256" key="8">
    <source>
        <dbReference type="HAMAP-Rule" id="MF_00772"/>
    </source>
</evidence>
<dbReference type="InterPro" id="IPR001497">
    <property type="entry name" value="MethylDNA_cys_MeTrfase_AS"/>
</dbReference>
<dbReference type="GO" id="GO:0005737">
    <property type="term" value="C:cytoplasm"/>
    <property type="evidence" value="ECO:0007669"/>
    <property type="project" value="UniProtKB-SubCell"/>
</dbReference>
<dbReference type="Gene3D" id="3.30.160.70">
    <property type="entry name" value="Methylated DNA-protein cysteine methyltransferase domain"/>
    <property type="match status" value="1"/>
</dbReference>
<dbReference type="InterPro" id="IPR023546">
    <property type="entry name" value="MGMT"/>
</dbReference>
<dbReference type="CDD" id="cd06445">
    <property type="entry name" value="ATase"/>
    <property type="match status" value="1"/>
</dbReference>
<reference evidence="11" key="1">
    <citation type="submission" date="2023-09" db="EMBL/GenBank/DDBJ databases">
        <authorList>
            <person name="Zeng C."/>
        </authorList>
    </citation>
    <scope>NUCLEOTIDE SEQUENCE</scope>
    <source>
        <strain evidence="11">ZCY20-5</strain>
    </source>
</reference>
<name>A0AA97DC51_9FIRM</name>
<keyword evidence="3 8" id="KW-0489">Methyltransferase</keyword>
<comment type="subcellular location">
    <subcellularLocation>
        <location evidence="8">Cytoplasm</location>
    </subcellularLocation>
</comment>
<dbReference type="InterPro" id="IPR036631">
    <property type="entry name" value="MGMT_N_sf"/>
</dbReference>
<comment type="miscellaneous">
    <text evidence="8">This enzyme catalyzes only one turnover and therefore is not strictly catalytic. According to one definition, an enzyme is a biocatalyst that acts repeatedly and over many reaction cycles.</text>
</comment>
<dbReference type="NCBIfam" id="TIGR00589">
    <property type="entry name" value="ogt"/>
    <property type="match status" value="1"/>
</dbReference>
<dbReference type="PANTHER" id="PTHR10815">
    <property type="entry name" value="METHYLATED-DNA--PROTEIN-CYSTEINE METHYLTRANSFERASE"/>
    <property type="match status" value="1"/>
</dbReference>
<sequence length="162" mass="17937">MRSFLPYHSPVGTLWVMENGQAITEIRKSETPPAIGIQQETQLLQMAVQQLQAYFAGKRKVFSLPLAPKGTPFQKRVWRTLLQIPYGETRSYGQIAQAVGNPKACRAVGMANHRNPILLVVPCHRVIGKNGSLTGYGGGLKTKAYLLQLEQGDRKGILYGNF</sequence>
<dbReference type="FunFam" id="1.10.10.10:FF:000337">
    <property type="entry name" value="Methylated-DNA--protein-cysteine methyltransferase"/>
    <property type="match status" value="1"/>
</dbReference>
<dbReference type="KEGG" id="carl:PXC00_03005"/>
<evidence type="ECO:0000256" key="3">
    <source>
        <dbReference type="ARBA" id="ARBA00022603"/>
    </source>
</evidence>
<dbReference type="SUPFAM" id="SSF46767">
    <property type="entry name" value="Methylated DNA-protein cysteine methyltransferase, C-terminal domain"/>
    <property type="match status" value="1"/>
</dbReference>
<evidence type="ECO:0000256" key="7">
    <source>
        <dbReference type="ARBA" id="ARBA00049348"/>
    </source>
</evidence>
<keyword evidence="2 8" id="KW-0963">Cytoplasm</keyword>
<evidence type="ECO:0000259" key="10">
    <source>
        <dbReference type="Pfam" id="PF02870"/>
    </source>
</evidence>
<evidence type="ECO:0000256" key="6">
    <source>
        <dbReference type="ARBA" id="ARBA00023204"/>
    </source>
</evidence>
<dbReference type="InterPro" id="IPR014048">
    <property type="entry name" value="MethylDNA_cys_MeTrfase_DNA-bd"/>
</dbReference>
<reference evidence="11" key="2">
    <citation type="submission" date="2024-06" db="EMBL/GenBank/DDBJ databases">
        <title>Caproicibacterium argilliputei sp. nov, a novel caproic acid producing anaerobic bacterium isolated from pit mud.</title>
        <authorList>
            <person name="Xia S."/>
        </authorList>
    </citation>
    <scope>NUCLEOTIDE SEQUENCE</scope>
    <source>
        <strain evidence="11">ZCY20-5</strain>
    </source>
</reference>
<dbReference type="EC" id="2.1.1.63" evidence="8"/>
<accession>A0AA97DC51</accession>
<keyword evidence="6 8" id="KW-0234">DNA repair</keyword>
<feature type="domain" description="Methylguanine DNA methyltransferase ribonuclease-like" evidence="10">
    <location>
        <begin position="7"/>
        <end position="68"/>
    </location>
</feature>
<comment type="catalytic activity">
    <reaction evidence="1 8">
        <text>a 4-O-methyl-thymidine in DNA + L-cysteinyl-[protein] = a thymidine in DNA + S-methyl-L-cysteinyl-[protein]</text>
        <dbReference type="Rhea" id="RHEA:53428"/>
        <dbReference type="Rhea" id="RHEA-COMP:10131"/>
        <dbReference type="Rhea" id="RHEA-COMP:10132"/>
        <dbReference type="Rhea" id="RHEA-COMP:13555"/>
        <dbReference type="Rhea" id="RHEA-COMP:13556"/>
        <dbReference type="ChEBI" id="CHEBI:29950"/>
        <dbReference type="ChEBI" id="CHEBI:82612"/>
        <dbReference type="ChEBI" id="CHEBI:137386"/>
        <dbReference type="ChEBI" id="CHEBI:137387"/>
        <dbReference type="EC" id="2.1.1.63"/>
    </reaction>
</comment>
<evidence type="ECO:0000313" key="11">
    <source>
        <dbReference type="EMBL" id="WOC32860.1"/>
    </source>
</evidence>
<dbReference type="Gene3D" id="1.10.10.10">
    <property type="entry name" value="Winged helix-like DNA-binding domain superfamily/Winged helix DNA-binding domain"/>
    <property type="match status" value="1"/>
</dbReference>
<dbReference type="Pfam" id="PF01035">
    <property type="entry name" value="DNA_binding_1"/>
    <property type="match status" value="1"/>
</dbReference>
<dbReference type="InterPro" id="IPR008332">
    <property type="entry name" value="MethylG_MeTrfase_N"/>
</dbReference>
<gene>
    <name evidence="11" type="ORF">PXC00_03005</name>
</gene>
<dbReference type="SUPFAM" id="SSF53155">
    <property type="entry name" value="Methylated DNA-protein cysteine methyltransferase domain"/>
    <property type="match status" value="1"/>
</dbReference>
<protein>
    <recommendedName>
        <fullName evidence="8">Methylated-DNA--protein-cysteine methyltransferase</fullName>
        <ecNumber evidence="8">2.1.1.63</ecNumber>
    </recommendedName>
    <alternativeName>
        <fullName evidence="8">6-O-methylguanine-DNA methyltransferase</fullName>
        <shortName evidence="8">MGMT</shortName>
    </alternativeName>
    <alternativeName>
        <fullName evidence="8">O-6-methylguanine-DNA-alkyltransferase</fullName>
    </alternativeName>
</protein>
<evidence type="ECO:0000256" key="5">
    <source>
        <dbReference type="ARBA" id="ARBA00022763"/>
    </source>
</evidence>
<feature type="active site" description="Nucleophile; methyl group acceptor" evidence="8">
    <location>
        <position position="123"/>
    </location>
</feature>
<dbReference type="PANTHER" id="PTHR10815:SF5">
    <property type="entry name" value="METHYLATED-DNA--PROTEIN-CYSTEINE METHYLTRANSFERASE"/>
    <property type="match status" value="1"/>
</dbReference>
<keyword evidence="4 8" id="KW-0808">Transferase</keyword>
<dbReference type="Pfam" id="PF02870">
    <property type="entry name" value="Methyltransf_1N"/>
    <property type="match status" value="1"/>
</dbReference>
<dbReference type="GO" id="GO:0003908">
    <property type="term" value="F:methylated-DNA-[protein]-cysteine S-methyltransferase activity"/>
    <property type="evidence" value="ECO:0007669"/>
    <property type="project" value="UniProtKB-UniRule"/>
</dbReference>
<proteinExistence type="inferred from homology"/>
<dbReference type="EMBL" id="CP135996">
    <property type="protein sequence ID" value="WOC32860.1"/>
    <property type="molecule type" value="Genomic_DNA"/>
</dbReference>
<keyword evidence="12" id="KW-1185">Reference proteome</keyword>
<dbReference type="HAMAP" id="MF_00772">
    <property type="entry name" value="OGT"/>
    <property type="match status" value="1"/>
</dbReference>
<dbReference type="GO" id="GO:0006307">
    <property type="term" value="P:DNA alkylation repair"/>
    <property type="evidence" value="ECO:0007669"/>
    <property type="project" value="UniProtKB-UniRule"/>
</dbReference>
<evidence type="ECO:0000259" key="9">
    <source>
        <dbReference type="Pfam" id="PF01035"/>
    </source>
</evidence>
<evidence type="ECO:0000313" key="12">
    <source>
        <dbReference type="Proteomes" id="UP001300604"/>
    </source>
</evidence>
<dbReference type="Proteomes" id="UP001300604">
    <property type="component" value="Chromosome"/>
</dbReference>